<sequence>MPCCIFSFVQRALSKDDILEYCLSGDALTRHRQKLVKDGLYSIIFSLRNIKTIQARNIEEQIIKLFIPDENYLHFHAVLFECLMEKVSYLLQDKRYDDAIISMQEMLYHAKKYDNITINTSIYKYTAPFFDMLEVDSNKFIRTGTSTQTEDFYEWLNNQQFDPIRERVDFKKLNVIQ</sequence>
<evidence type="ECO:0000313" key="1">
    <source>
        <dbReference type="EMBL" id="MPN41974.1"/>
    </source>
</evidence>
<protein>
    <submittedName>
        <fullName evidence="1">Uncharacterized protein</fullName>
    </submittedName>
</protein>
<name>A0A645I0L9_9ZZZZ</name>
<comment type="caution">
    <text evidence="1">The sequence shown here is derived from an EMBL/GenBank/DDBJ whole genome shotgun (WGS) entry which is preliminary data.</text>
</comment>
<organism evidence="1">
    <name type="scientific">bioreactor metagenome</name>
    <dbReference type="NCBI Taxonomy" id="1076179"/>
    <lineage>
        <taxon>unclassified sequences</taxon>
        <taxon>metagenomes</taxon>
        <taxon>ecological metagenomes</taxon>
    </lineage>
</organism>
<gene>
    <name evidence="1" type="ORF">SDC9_189529</name>
</gene>
<proteinExistence type="predicted"/>
<dbReference type="EMBL" id="VSSQ01099363">
    <property type="protein sequence ID" value="MPN41974.1"/>
    <property type="molecule type" value="Genomic_DNA"/>
</dbReference>
<accession>A0A645I0L9</accession>
<dbReference type="AlphaFoldDB" id="A0A645I0L9"/>
<reference evidence="1" key="1">
    <citation type="submission" date="2019-08" db="EMBL/GenBank/DDBJ databases">
        <authorList>
            <person name="Kucharzyk K."/>
            <person name="Murdoch R.W."/>
            <person name="Higgins S."/>
            <person name="Loffler F."/>
        </authorList>
    </citation>
    <scope>NUCLEOTIDE SEQUENCE</scope>
</reference>